<dbReference type="AlphaFoldDB" id="A0A0E9WNW3"/>
<protein>
    <submittedName>
        <fullName evidence="1">Uncharacterized protein</fullName>
    </submittedName>
</protein>
<sequence length="71" mass="8159">MNNAIIPAQTWLIQPYNSAYSRIFLRFYFSLAMQYTTPALLSFVWSNKGTNGACCTRHDKLQISLEAHSEQ</sequence>
<proteinExistence type="predicted"/>
<organism evidence="1">
    <name type="scientific">Anguilla anguilla</name>
    <name type="common">European freshwater eel</name>
    <name type="synonym">Muraena anguilla</name>
    <dbReference type="NCBI Taxonomy" id="7936"/>
    <lineage>
        <taxon>Eukaryota</taxon>
        <taxon>Metazoa</taxon>
        <taxon>Chordata</taxon>
        <taxon>Craniata</taxon>
        <taxon>Vertebrata</taxon>
        <taxon>Euteleostomi</taxon>
        <taxon>Actinopterygii</taxon>
        <taxon>Neopterygii</taxon>
        <taxon>Teleostei</taxon>
        <taxon>Anguilliformes</taxon>
        <taxon>Anguillidae</taxon>
        <taxon>Anguilla</taxon>
    </lineage>
</organism>
<evidence type="ECO:0000313" key="1">
    <source>
        <dbReference type="EMBL" id="JAH92052.1"/>
    </source>
</evidence>
<dbReference type="EMBL" id="GBXM01016525">
    <property type="protein sequence ID" value="JAH92052.1"/>
    <property type="molecule type" value="Transcribed_RNA"/>
</dbReference>
<name>A0A0E9WNW3_ANGAN</name>
<reference evidence="1" key="1">
    <citation type="submission" date="2014-11" db="EMBL/GenBank/DDBJ databases">
        <authorList>
            <person name="Amaro Gonzalez C."/>
        </authorList>
    </citation>
    <scope>NUCLEOTIDE SEQUENCE</scope>
</reference>
<accession>A0A0E9WNW3</accession>
<reference evidence="1" key="2">
    <citation type="journal article" date="2015" name="Fish Shellfish Immunol.">
        <title>Early steps in the European eel (Anguilla anguilla)-Vibrio vulnificus interaction in the gills: Role of the RtxA13 toxin.</title>
        <authorList>
            <person name="Callol A."/>
            <person name="Pajuelo D."/>
            <person name="Ebbesson L."/>
            <person name="Teles M."/>
            <person name="MacKenzie S."/>
            <person name="Amaro C."/>
        </authorList>
    </citation>
    <scope>NUCLEOTIDE SEQUENCE</scope>
</reference>